<feature type="region of interest" description="Disordered" evidence="1">
    <location>
        <begin position="121"/>
        <end position="142"/>
    </location>
</feature>
<dbReference type="EMBL" id="FXTC01000001">
    <property type="protein sequence ID" value="SMO45716.1"/>
    <property type="molecule type" value="Genomic_DNA"/>
</dbReference>
<dbReference type="PANTHER" id="PTHR34309">
    <property type="entry name" value="SLR1406 PROTEIN"/>
    <property type="match status" value="1"/>
</dbReference>
<protein>
    <submittedName>
        <fullName evidence="2">Uncharacterized conserved protein GlcG, DUF336 family</fullName>
    </submittedName>
</protein>
<proteinExistence type="predicted"/>
<organism evidence="2 3">
    <name type="scientific">Chryseobacterium rhizoplanae</name>
    <dbReference type="NCBI Taxonomy" id="1609531"/>
    <lineage>
        <taxon>Bacteria</taxon>
        <taxon>Pseudomonadati</taxon>
        <taxon>Bacteroidota</taxon>
        <taxon>Flavobacteriia</taxon>
        <taxon>Flavobacteriales</taxon>
        <taxon>Weeksellaceae</taxon>
        <taxon>Chryseobacterium group</taxon>
        <taxon>Chryseobacterium</taxon>
    </lineage>
</organism>
<dbReference type="PANTHER" id="PTHR34309:SF1">
    <property type="entry name" value="PROTEIN GLCG"/>
    <property type="match status" value="1"/>
</dbReference>
<dbReference type="InterPro" id="IPR038084">
    <property type="entry name" value="PduO/GlcC-like_sf"/>
</dbReference>
<gene>
    <name evidence="2" type="ORF">SAMN06265171_101959</name>
</gene>
<dbReference type="Gene3D" id="3.30.450.150">
    <property type="entry name" value="Haem-degrading domain"/>
    <property type="match status" value="1"/>
</dbReference>
<reference evidence="2 3" key="1">
    <citation type="submission" date="2017-05" db="EMBL/GenBank/DDBJ databases">
        <authorList>
            <person name="Varghese N."/>
            <person name="Submissions S."/>
        </authorList>
    </citation>
    <scope>NUCLEOTIDE SEQUENCE [LARGE SCALE GENOMIC DNA]</scope>
    <source>
        <strain evidence="2 3">DSM 29371</strain>
    </source>
</reference>
<name>A0A521BF42_9FLAO</name>
<dbReference type="Proteomes" id="UP000316916">
    <property type="component" value="Unassembled WGS sequence"/>
</dbReference>
<evidence type="ECO:0000313" key="2">
    <source>
        <dbReference type="EMBL" id="SMO45716.1"/>
    </source>
</evidence>
<accession>A0A521BF42</accession>
<evidence type="ECO:0000256" key="1">
    <source>
        <dbReference type="SAM" id="MobiDB-lite"/>
    </source>
</evidence>
<dbReference type="InterPro" id="IPR005624">
    <property type="entry name" value="PduO/GlcC-like"/>
</dbReference>
<sequence>MRGLQKVSIMKLNYKTAEKALHAAKEKALSMNIPVSIAVVDTGGHLVALARLDSVYGVIDFAIKKAKTAVMFGVNSDLMGEIISGTGIHGYGMLNSNEGLLTIAGGVILKNVDGDVIGAIGSSGGTPEQDKQIAEAGAQAIG</sequence>
<keyword evidence="3" id="KW-1185">Reference proteome</keyword>
<dbReference type="InterPro" id="IPR052517">
    <property type="entry name" value="GlcG_carb_metab_protein"/>
</dbReference>
<evidence type="ECO:0000313" key="3">
    <source>
        <dbReference type="Proteomes" id="UP000316916"/>
    </source>
</evidence>
<dbReference type="Pfam" id="PF03928">
    <property type="entry name" value="HbpS-like"/>
    <property type="match status" value="1"/>
</dbReference>
<dbReference type="SUPFAM" id="SSF143744">
    <property type="entry name" value="GlcG-like"/>
    <property type="match status" value="1"/>
</dbReference>
<dbReference type="AlphaFoldDB" id="A0A521BF42"/>